<evidence type="ECO:0008006" key="4">
    <source>
        <dbReference type="Google" id="ProtNLM"/>
    </source>
</evidence>
<evidence type="ECO:0000313" key="2">
    <source>
        <dbReference type="EMBL" id="SDE29857.1"/>
    </source>
</evidence>
<organism evidence="2 3">
    <name type="scientific">Niabella drilacis (strain DSM 25811 / CCM 8410 / CCUG 62505 / LMG 26954 / E90)</name>
    <dbReference type="NCBI Taxonomy" id="1285928"/>
    <lineage>
        <taxon>Bacteria</taxon>
        <taxon>Pseudomonadati</taxon>
        <taxon>Bacteroidota</taxon>
        <taxon>Chitinophagia</taxon>
        <taxon>Chitinophagales</taxon>
        <taxon>Chitinophagaceae</taxon>
        <taxon>Niabella</taxon>
    </lineage>
</organism>
<name>A0A1G7BS94_NIADE</name>
<sequence>MRKILLTMGGGFLLATAGAQQPATRSQAKIEAGPGGTGFGYEAKLASRFTIDVNTGIGGNYEIADDRFYYVFASSKYETPALCLGINPRFYYNSAKRASKGRNTSLNAASYIDIKAKLVAPFDTDYYTGASLINVHWGMQHNIGRKWLQNTHAGLGYAVAEVQYSTIYYNNEGSYTTVRHPSPGFFYPSLDIRFAYVLSKKIRNEAR</sequence>
<dbReference type="OrthoDB" id="630442at2"/>
<dbReference type="AlphaFoldDB" id="A0A1G7BS94"/>
<keyword evidence="3" id="KW-1185">Reference proteome</keyword>
<accession>A0A1G7BS94</accession>
<proteinExistence type="predicted"/>
<gene>
    <name evidence="2" type="ORF">SAMN04487894_1331</name>
</gene>
<evidence type="ECO:0000256" key="1">
    <source>
        <dbReference type="SAM" id="SignalP"/>
    </source>
</evidence>
<keyword evidence="1" id="KW-0732">Signal</keyword>
<evidence type="ECO:0000313" key="3">
    <source>
        <dbReference type="Proteomes" id="UP000198757"/>
    </source>
</evidence>
<dbReference type="RefSeq" id="WP_143019937.1">
    <property type="nucleotide sequence ID" value="NZ_FMZO01000033.1"/>
</dbReference>
<reference evidence="3" key="1">
    <citation type="submission" date="2016-10" db="EMBL/GenBank/DDBJ databases">
        <authorList>
            <person name="Varghese N."/>
            <person name="Submissions S."/>
        </authorList>
    </citation>
    <scope>NUCLEOTIDE SEQUENCE [LARGE SCALE GENOMIC DNA]</scope>
    <source>
        <strain evidence="3">DSM 25811 / CCM 8410 / LMG 26954 / E90</strain>
    </source>
</reference>
<protein>
    <recommendedName>
        <fullName evidence="4">Outer membrane protein beta-barrel domain-containing protein</fullName>
    </recommendedName>
</protein>
<dbReference type="Proteomes" id="UP000198757">
    <property type="component" value="Unassembled WGS sequence"/>
</dbReference>
<feature type="chain" id="PRO_5011460746" description="Outer membrane protein beta-barrel domain-containing protein" evidence="1">
    <location>
        <begin position="20"/>
        <end position="207"/>
    </location>
</feature>
<feature type="signal peptide" evidence="1">
    <location>
        <begin position="1"/>
        <end position="19"/>
    </location>
</feature>
<dbReference type="EMBL" id="FMZO01000033">
    <property type="protein sequence ID" value="SDE29857.1"/>
    <property type="molecule type" value="Genomic_DNA"/>
</dbReference>